<dbReference type="WBParaSite" id="HPBE_0000287601-mRNA-1">
    <property type="protein sequence ID" value="HPBE_0000287601-mRNA-1"/>
    <property type="gene ID" value="HPBE_0000287601"/>
</dbReference>
<dbReference type="EMBL" id="UZAH01005309">
    <property type="protein sequence ID" value="VDO28992.1"/>
    <property type="molecule type" value="Genomic_DNA"/>
</dbReference>
<name>A0A183F9N4_HELPZ</name>
<evidence type="ECO:0000256" key="1">
    <source>
        <dbReference type="SAM" id="MobiDB-lite"/>
    </source>
</evidence>
<feature type="region of interest" description="Disordered" evidence="1">
    <location>
        <begin position="47"/>
        <end position="76"/>
    </location>
</feature>
<protein>
    <submittedName>
        <fullName evidence="4">60S ribosomal protein L5</fullName>
    </submittedName>
</protein>
<keyword evidence="3" id="KW-1185">Reference proteome</keyword>
<reference evidence="4" key="2">
    <citation type="submission" date="2019-09" db="UniProtKB">
        <authorList>
            <consortium name="WormBaseParasite"/>
        </authorList>
    </citation>
    <scope>IDENTIFICATION</scope>
</reference>
<dbReference type="AlphaFoldDB" id="A0A183F9N4"/>
<gene>
    <name evidence="2" type="ORF">HPBE_LOCUS2877</name>
</gene>
<reference evidence="2 3" key="1">
    <citation type="submission" date="2018-11" db="EMBL/GenBank/DDBJ databases">
        <authorList>
            <consortium name="Pathogen Informatics"/>
        </authorList>
    </citation>
    <scope>NUCLEOTIDE SEQUENCE [LARGE SCALE GENOMIC DNA]</scope>
</reference>
<evidence type="ECO:0000313" key="4">
    <source>
        <dbReference type="WBParaSite" id="HPBE_0000287601-mRNA-1"/>
    </source>
</evidence>
<accession>A0A3P7XI04</accession>
<proteinExistence type="predicted"/>
<dbReference type="Proteomes" id="UP000050761">
    <property type="component" value="Unassembled WGS sequence"/>
</dbReference>
<feature type="compositionally biased region" description="Basic and acidic residues" evidence="1">
    <location>
        <begin position="65"/>
        <end position="76"/>
    </location>
</feature>
<sequence length="76" mass="8953">MDIRISTFFVKEPKFDRHSTSADVSAAEKQKKRQGFDGYYLKDVKKKRQETAHVMKQTSRRTKHKTPEPSSRRRGV</sequence>
<evidence type="ECO:0000313" key="3">
    <source>
        <dbReference type="Proteomes" id="UP000050761"/>
    </source>
</evidence>
<accession>A0A183F9N4</accession>
<organism evidence="3 4">
    <name type="scientific">Heligmosomoides polygyrus</name>
    <name type="common">Parasitic roundworm</name>
    <dbReference type="NCBI Taxonomy" id="6339"/>
    <lineage>
        <taxon>Eukaryota</taxon>
        <taxon>Metazoa</taxon>
        <taxon>Ecdysozoa</taxon>
        <taxon>Nematoda</taxon>
        <taxon>Chromadorea</taxon>
        <taxon>Rhabditida</taxon>
        <taxon>Rhabditina</taxon>
        <taxon>Rhabditomorpha</taxon>
        <taxon>Strongyloidea</taxon>
        <taxon>Heligmosomidae</taxon>
        <taxon>Heligmosomoides</taxon>
    </lineage>
</organism>
<evidence type="ECO:0000313" key="2">
    <source>
        <dbReference type="EMBL" id="VDO28992.1"/>
    </source>
</evidence>